<name>A0AAV5ABW6_9AGAM</name>
<feature type="compositionally biased region" description="Acidic residues" evidence="3">
    <location>
        <begin position="435"/>
        <end position="444"/>
    </location>
</feature>
<feature type="compositionally biased region" description="Polar residues" evidence="3">
    <location>
        <begin position="53"/>
        <end position="66"/>
    </location>
</feature>
<reference evidence="5" key="1">
    <citation type="submission" date="2021-10" db="EMBL/GenBank/DDBJ databases">
        <title>De novo Genome Assembly of Clathrus columnatus (Basidiomycota, Fungi) Using Illumina and Nanopore Sequence Data.</title>
        <authorList>
            <person name="Ogiso-Tanaka E."/>
            <person name="Itagaki H."/>
            <person name="Hosoya T."/>
            <person name="Hosaka K."/>
        </authorList>
    </citation>
    <scope>NUCLEOTIDE SEQUENCE</scope>
    <source>
        <strain evidence="5">MO-923</strain>
    </source>
</reference>
<feature type="compositionally biased region" description="Polar residues" evidence="3">
    <location>
        <begin position="282"/>
        <end position="298"/>
    </location>
</feature>
<feature type="region of interest" description="Disordered" evidence="3">
    <location>
        <begin position="282"/>
        <end position="450"/>
    </location>
</feature>
<comment type="subcellular location">
    <subcellularLocation>
        <location evidence="1">Nucleus</location>
    </subcellularLocation>
</comment>
<dbReference type="InterPro" id="IPR045255">
    <property type="entry name" value="RanBP1-like"/>
</dbReference>
<dbReference type="Proteomes" id="UP001050691">
    <property type="component" value="Unassembled WGS sequence"/>
</dbReference>
<evidence type="ECO:0000256" key="2">
    <source>
        <dbReference type="ARBA" id="ARBA00023242"/>
    </source>
</evidence>
<dbReference type="GO" id="GO:0005634">
    <property type="term" value="C:nucleus"/>
    <property type="evidence" value="ECO:0007669"/>
    <property type="project" value="UniProtKB-SubCell"/>
</dbReference>
<feature type="compositionally biased region" description="Basic and acidic residues" evidence="3">
    <location>
        <begin position="236"/>
        <end position="259"/>
    </location>
</feature>
<feature type="compositionally biased region" description="Basic and acidic residues" evidence="3">
    <location>
        <begin position="192"/>
        <end position="208"/>
    </location>
</feature>
<accession>A0AAV5ABW6</accession>
<dbReference type="InterPro" id="IPR011993">
    <property type="entry name" value="PH-like_dom_sf"/>
</dbReference>
<dbReference type="InterPro" id="IPR000156">
    <property type="entry name" value="Ran_bind_dom"/>
</dbReference>
<feature type="compositionally biased region" description="Low complexity" evidence="3">
    <location>
        <begin position="102"/>
        <end position="117"/>
    </location>
</feature>
<keyword evidence="6" id="KW-1185">Reference proteome</keyword>
<feature type="compositionally biased region" description="Polar residues" evidence="3">
    <location>
        <begin position="387"/>
        <end position="409"/>
    </location>
</feature>
<dbReference type="PANTHER" id="PTHR23138:SF142">
    <property type="entry name" value="RAN-BINDING PROTEIN 3B-RELATED"/>
    <property type="match status" value="1"/>
</dbReference>
<evidence type="ECO:0000256" key="3">
    <source>
        <dbReference type="SAM" id="MobiDB-lite"/>
    </source>
</evidence>
<dbReference type="Pfam" id="PF00638">
    <property type="entry name" value="Ran_BP1"/>
    <property type="match status" value="1"/>
</dbReference>
<feature type="compositionally biased region" description="Polar residues" evidence="3">
    <location>
        <begin position="348"/>
        <end position="375"/>
    </location>
</feature>
<sequence>MSDNESKVDHVSIHNSRKSFDEKSDVVQDEDTCTPLPEANTRKSKKRLREVSTEPSSPKNEETVSALNEAEADLPSKKNRVKSAAAADSKDENGKAVVAERTTQTSPKTPPASTTTTELPDVIRSPAHDTKVRQIRKRVKNLSWKDGQRKLQDSAIDDVFDAQDEGPETIQIDSDGGGKNDDDTSKSVSAKSDSDKENVPDTADDKNSVEMIDVPVPSDDNAGAGAEAEACQGKRRRDDEDVNPRETKRITPPPDKDKPANNGIDKPKSAAAAVSGFARYAGSSSPFATASGTTNVFGSISRPPAFGSTTTPQPPATPVVQTNDNDITTKAAPPSSLFGVSGFGKYASSASPFATAKPTGTSVFGSPSTASSSGFKSPPTRPKSPARHTTNAFESYSSRSGKFAATTSRPPKKQKQSNDSPVPDSGEGTPSGGESGDEDSGAADEPERAKSFSEILSAKDENPAAGSSTLKPVLKEQEDKIIKHQYDDLVITGEEDEYTEFQVRAKLFMLDPTATWKERGIGTLKLNVNERTGRPRLVLRTDGVHRVILNSYLFKGMGFSYGQDNRYVKFSVFTEAKPTFYTLRFSTAKHAEDLLAHVQAHTSDADLKKKKEKV</sequence>
<organism evidence="5 6">
    <name type="scientific">Clathrus columnatus</name>
    <dbReference type="NCBI Taxonomy" id="1419009"/>
    <lineage>
        <taxon>Eukaryota</taxon>
        <taxon>Fungi</taxon>
        <taxon>Dikarya</taxon>
        <taxon>Basidiomycota</taxon>
        <taxon>Agaricomycotina</taxon>
        <taxon>Agaricomycetes</taxon>
        <taxon>Phallomycetidae</taxon>
        <taxon>Phallales</taxon>
        <taxon>Clathraceae</taxon>
        <taxon>Clathrus</taxon>
    </lineage>
</organism>
<evidence type="ECO:0000313" key="6">
    <source>
        <dbReference type="Proteomes" id="UP001050691"/>
    </source>
</evidence>
<dbReference type="Gene3D" id="2.30.29.30">
    <property type="entry name" value="Pleckstrin-homology domain (PH domain)/Phosphotyrosine-binding domain (PTB)"/>
    <property type="match status" value="1"/>
</dbReference>
<protein>
    <recommendedName>
        <fullName evidence="4">RanBD1 domain-containing protein</fullName>
    </recommendedName>
</protein>
<feature type="compositionally biased region" description="Acidic residues" evidence="3">
    <location>
        <begin position="155"/>
        <end position="167"/>
    </location>
</feature>
<evidence type="ECO:0000313" key="5">
    <source>
        <dbReference type="EMBL" id="GJJ11182.1"/>
    </source>
</evidence>
<gene>
    <name evidence="5" type="ORF">Clacol_005414</name>
</gene>
<feature type="domain" description="RanBD1" evidence="4">
    <location>
        <begin position="469"/>
        <end position="557"/>
    </location>
</feature>
<feature type="compositionally biased region" description="Basic and acidic residues" evidence="3">
    <location>
        <begin position="1"/>
        <end position="26"/>
    </location>
</feature>
<evidence type="ECO:0000256" key="1">
    <source>
        <dbReference type="ARBA" id="ARBA00004123"/>
    </source>
</evidence>
<dbReference type="SMART" id="SM00160">
    <property type="entry name" value="RanBD"/>
    <property type="match status" value="1"/>
</dbReference>
<feature type="compositionally biased region" description="Basic and acidic residues" evidence="3">
    <location>
        <begin position="176"/>
        <end position="185"/>
    </location>
</feature>
<evidence type="ECO:0000259" key="4">
    <source>
        <dbReference type="PROSITE" id="PS50196"/>
    </source>
</evidence>
<dbReference type="PROSITE" id="PS50196">
    <property type="entry name" value="RANBD1"/>
    <property type="match status" value="1"/>
</dbReference>
<feature type="region of interest" description="Disordered" evidence="3">
    <location>
        <begin position="1"/>
        <end position="270"/>
    </location>
</feature>
<proteinExistence type="predicted"/>
<comment type="caution">
    <text evidence="5">The sequence shown here is derived from an EMBL/GenBank/DDBJ whole genome shotgun (WGS) entry which is preliminary data.</text>
</comment>
<keyword evidence="2" id="KW-0539">Nucleus</keyword>
<dbReference type="CDD" id="cd00835">
    <property type="entry name" value="RanBD_family"/>
    <property type="match status" value="1"/>
</dbReference>
<dbReference type="PANTHER" id="PTHR23138">
    <property type="entry name" value="RAN BINDING PROTEIN"/>
    <property type="match status" value="1"/>
</dbReference>
<dbReference type="EMBL" id="BPWL01000006">
    <property type="protein sequence ID" value="GJJ11182.1"/>
    <property type="molecule type" value="Genomic_DNA"/>
</dbReference>
<dbReference type="SUPFAM" id="SSF50729">
    <property type="entry name" value="PH domain-like"/>
    <property type="match status" value="1"/>
</dbReference>
<dbReference type="AlphaFoldDB" id="A0AAV5ABW6"/>